<accession>A0AAP0I277</accession>
<proteinExistence type="predicted"/>
<sequence>MNMKTKNPLKSVLKCVFPNNEEKDKDKELPAIASSPSLATIEDEKKHGKNGGITRSRGVPKGEIEAMDKKLAELWSKCPESSSSYSKAHKLKRVLSNC</sequence>
<feature type="region of interest" description="Disordered" evidence="1">
    <location>
        <begin position="24"/>
        <end position="60"/>
    </location>
</feature>
<dbReference type="AlphaFoldDB" id="A0AAP0I277"/>
<protein>
    <submittedName>
        <fullName evidence="2">Uncharacterized protein</fullName>
    </submittedName>
</protein>
<evidence type="ECO:0000313" key="3">
    <source>
        <dbReference type="Proteomes" id="UP001419268"/>
    </source>
</evidence>
<organism evidence="2 3">
    <name type="scientific">Stephania cephalantha</name>
    <dbReference type="NCBI Taxonomy" id="152367"/>
    <lineage>
        <taxon>Eukaryota</taxon>
        <taxon>Viridiplantae</taxon>
        <taxon>Streptophyta</taxon>
        <taxon>Embryophyta</taxon>
        <taxon>Tracheophyta</taxon>
        <taxon>Spermatophyta</taxon>
        <taxon>Magnoliopsida</taxon>
        <taxon>Ranunculales</taxon>
        <taxon>Menispermaceae</taxon>
        <taxon>Menispermoideae</taxon>
        <taxon>Cissampelideae</taxon>
        <taxon>Stephania</taxon>
    </lineage>
</organism>
<evidence type="ECO:0000313" key="2">
    <source>
        <dbReference type="EMBL" id="KAK9105540.1"/>
    </source>
</evidence>
<evidence type="ECO:0000256" key="1">
    <source>
        <dbReference type="SAM" id="MobiDB-lite"/>
    </source>
</evidence>
<dbReference type="Proteomes" id="UP001419268">
    <property type="component" value="Unassembled WGS sequence"/>
</dbReference>
<gene>
    <name evidence="2" type="ORF">Scep_022384</name>
</gene>
<dbReference type="EMBL" id="JBBNAG010000009">
    <property type="protein sequence ID" value="KAK9105540.1"/>
    <property type="molecule type" value="Genomic_DNA"/>
</dbReference>
<name>A0AAP0I277_9MAGN</name>
<comment type="caution">
    <text evidence="2">The sequence shown here is derived from an EMBL/GenBank/DDBJ whole genome shotgun (WGS) entry which is preliminary data.</text>
</comment>
<keyword evidence="3" id="KW-1185">Reference proteome</keyword>
<reference evidence="2 3" key="1">
    <citation type="submission" date="2024-01" db="EMBL/GenBank/DDBJ databases">
        <title>Genome assemblies of Stephania.</title>
        <authorList>
            <person name="Yang L."/>
        </authorList>
    </citation>
    <scope>NUCLEOTIDE SEQUENCE [LARGE SCALE GENOMIC DNA]</scope>
    <source>
        <strain evidence="2">JXDWG</strain>
        <tissue evidence="2">Leaf</tissue>
    </source>
</reference>